<accession>A0ABV8W668</accession>
<reference evidence="2" key="1">
    <citation type="journal article" date="2019" name="Int. J. Syst. Evol. Microbiol.">
        <title>The Global Catalogue of Microorganisms (GCM) 10K type strain sequencing project: providing services to taxonomists for standard genome sequencing and annotation.</title>
        <authorList>
            <consortium name="The Broad Institute Genomics Platform"/>
            <consortium name="The Broad Institute Genome Sequencing Center for Infectious Disease"/>
            <person name="Wu L."/>
            <person name="Ma J."/>
        </authorList>
    </citation>
    <scope>NUCLEOTIDE SEQUENCE [LARGE SCALE GENOMIC DNA]</scope>
    <source>
        <strain evidence="2">CGMCC 1.15345</strain>
    </source>
</reference>
<dbReference type="InterPro" id="IPR025586">
    <property type="entry name" value="PcfJ"/>
</dbReference>
<name>A0ABV8W668_9FLAO</name>
<dbReference type="Proteomes" id="UP001595719">
    <property type="component" value="Unassembled WGS sequence"/>
</dbReference>
<dbReference type="Pfam" id="PF14284">
    <property type="entry name" value="PcfJ"/>
    <property type="match status" value="1"/>
</dbReference>
<comment type="caution">
    <text evidence="1">The sequence shown here is derived from an EMBL/GenBank/DDBJ whole genome shotgun (WGS) entry which is preliminary data.</text>
</comment>
<proteinExistence type="predicted"/>
<keyword evidence="2" id="KW-1185">Reference proteome</keyword>
<evidence type="ECO:0000313" key="1">
    <source>
        <dbReference type="EMBL" id="MFC4392019.1"/>
    </source>
</evidence>
<organism evidence="1 2">
    <name type="scientific">Flavobacterium quisquiliarum</name>
    <dbReference type="NCBI Taxonomy" id="1834436"/>
    <lineage>
        <taxon>Bacteria</taxon>
        <taxon>Pseudomonadati</taxon>
        <taxon>Bacteroidota</taxon>
        <taxon>Flavobacteriia</taxon>
        <taxon>Flavobacteriales</taxon>
        <taxon>Flavobacteriaceae</taxon>
        <taxon>Flavobacterium</taxon>
    </lineage>
</organism>
<protein>
    <submittedName>
        <fullName evidence="1">PcfJ domain-containing protein</fullName>
    </submittedName>
</protein>
<gene>
    <name evidence="1" type="ORF">ACFOY0_13550</name>
</gene>
<dbReference type="EMBL" id="JBHSCO010000004">
    <property type="protein sequence ID" value="MFC4392019.1"/>
    <property type="molecule type" value="Genomic_DNA"/>
</dbReference>
<dbReference type="RefSeq" id="WP_219071182.1">
    <property type="nucleotide sequence ID" value="NZ_JBHSCO010000004.1"/>
</dbReference>
<sequence>MIPKTVIEKEISSLSTSLMPITSQMHLWAEKNIFLKWAVLSRGKFHCLQCTHSWKPDSQSQSCQKFIRCATCQGKLKMIQHNQVHFKEIEYFAVTDTCSGYQVVRIICSHKNMKKNVLPAYSHTEVMQHWISSKGEVRTISRGTNVFSQAYDAWKYYSPLEIRPKEFQKSPKYRINPYKVYPKLNVIPLLKRNGFKTSVHGIAPQILFTALLKDCIAETLLKSSQTDMLTHYLTSHEQHLRENWQAVKICLRMGYQIQDIKIWEDYIALLRWFKKDLGTPALVCPENLDEAHDRLVAKKRDIQRKKHLAQMRAEIQIAEPIYENDKKQFLGLSFTDKDLTVKVLERVQDFLEEGDTLHHCVFTNEYYKKKDSLILSAQIENRPIETIEISLSKMEIIQCRGHRNKATKHHSRILGIIRRNLPEIAKRLKKQKKQAVSV</sequence>
<evidence type="ECO:0000313" key="2">
    <source>
        <dbReference type="Proteomes" id="UP001595719"/>
    </source>
</evidence>